<name>A0ABU0F7R9_9HYPH</name>
<protein>
    <recommendedName>
        <fullName evidence="2">Transposase IS66 central domain-containing protein</fullName>
    </recommendedName>
</protein>
<proteinExistence type="predicted"/>
<evidence type="ECO:0000313" key="3">
    <source>
        <dbReference type="EMBL" id="MDQ0390407.1"/>
    </source>
</evidence>
<dbReference type="EMBL" id="JAUSVK010000001">
    <property type="protein sequence ID" value="MDQ0390407.1"/>
    <property type="molecule type" value="Genomic_DNA"/>
</dbReference>
<reference evidence="3 4" key="1">
    <citation type="submission" date="2023-07" db="EMBL/GenBank/DDBJ databases">
        <title>Genomic Encyclopedia of Type Strains, Phase IV (KMG-IV): sequencing the most valuable type-strain genomes for metagenomic binning, comparative biology and taxonomic classification.</title>
        <authorList>
            <person name="Goeker M."/>
        </authorList>
    </citation>
    <scope>NUCLEOTIDE SEQUENCE [LARGE SCALE GENOMIC DNA]</scope>
    <source>
        <strain evidence="3 4">DSM 5896</strain>
    </source>
</reference>
<evidence type="ECO:0000256" key="1">
    <source>
        <dbReference type="SAM" id="MobiDB-lite"/>
    </source>
</evidence>
<accession>A0ABU0F7R9</accession>
<evidence type="ECO:0000259" key="2">
    <source>
        <dbReference type="Pfam" id="PF03050"/>
    </source>
</evidence>
<feature type="region of interest" description="Disordered" evidence="1">
    <location>
        <begin position="1"/>
        <end position="24"/>
    </location>
</feature>
<sequence length="50" mass="5853">MFEVERAINGHSADERRAVRQEKSKPLLDDMQTWLLREREADKPTDLQAA</sequence>
<comment type="caution">
    <text evidence="3">The sequence shown here is derived from an EMBL/GenBank/DDBJ whole genome shotgun (WGS) entry which is preliminary data.</text>
</comment>
<dbReference type="Proteomes" id="UP001237448">
    <property type="component" value="Unassembled WGS sequence"/>
</dbReference>
<feature type="domain" description="Transposase IS66 central" evidence="2">
    <location>
        <begin position="1"/>
        <end position="44"/>
    </location>
</feature>
<keyword evidence="4" id="KW-1185">Reference proteome</keyword>
<evidence type="ECO:0000313" key="4">
    <source>
        <dbReference type="Proteomes" id="UP001237448"/>
    </source>
</evidence>
<dbReference type="InterPro" id="IPR004291">
    <property type="entry name" value="Transposase_IS66_central"/>
</dbReference>
<dbReference type="Pfam" id="PF03050">
    <property type="entry name" value="DDE_Tnp_IS66"/>
    <property type="match status" value="1"/>
</dbReference>
<organism evidence="3 4">
    <name type="scientific">Labrys monachus</name>
    <dbReference type="NCBI Taxonomy" id="217067"/>
    <lineage>
        <taxon>Bacteria</taxon>
        <taxon>Pseudomonadati</taxon>
        <taxon>Pseudomonadota</taxon>
        <taxon>Alphaproteobacteria</taxon>
        <taxon>Hyphomicrobiales</taxon>
        <taxon>Xanthobacteraceae</taxon>
        <taxon>Labrys</taxon>
    </lineage>
</organism>
<gene>
    <name evidence="3" type="ORF">J3R73_000199</name>
</gene>